<evidence type="ECO:0000313" key="12">
    <source>
        <dbReference type="EMBL" id="CAK8692613.1"/>
    </source>
</evidence>
<dbReference type="InterPro" id="IPR042099">
    <property type="entry name" value="ANL_N_sf"/>
</dbReference>
<comment type="catalytic activity">
    <reaction evidence="1">
        <text>acetate + ATP + CoA = acetyl-CoA + AMP + diphosphate</text>
        <dbReference type="Rhea" id="RHEA:23176"/>
        <dbReference type="ChEBI" id="CHEBI:30089"/>
        <dbReference type="ChEBI" id="CHEBI:30616"/>
        <dbReference type="ChEBI" id="CHEBI:33019"/>
        <dbReference type="ChEBI" id="CHEBI:57287"/>
        <dbReference type="ChEBI" id="CHEBI:57288"/>
        <dbReference type="ChEBI" id="CHEBI:456215"/>
        <dbReference type="EC" id="6.2.1.1"/>
    </reaction>
    <physiologicalReaction direction="left-to-right" evidence="1">
        <dbReference type="Rhea" id="RHEA:23177"/>
    </physiologicalReaction>
</comment>
<dbReference type="Pfam" id="PF13193">
    <property type="entry name" value="AMP-binding_C"/>
    <property type="match status" value="1"/>
</dbReference>
<dbReference type="Pfam" id="PF00501">
    <property type="entry name" value="AMP-binding"/>
    <property type="match status" value="1"/>
</dbReference>
<evidence type="ECO:0000313" key="13">
    <source>
        <dbReference type="Proteomes" id="UP001642483"/>
    </source>
</evidence>
<feature type="domain" description="AMP-dependent synthetase/ligase" evidence="9">
    <location>
        <begin position="110"/>
        <end position="502"/>
    </location>
</feature>
<name>A0ABP0GNJ9_CLALP</name>
<keyword evidence="13" id="KW-1185">Reference proteome</keyword>
<dbReference type="InterPro" id="IPR032387">
    <property type="entry name" value="ACAS_N"/>
</dbReference>
<gene>
    <name evidence="12" type="ORF">CVLEPA_LOCUS25865</name>
</gene>
<evidence type="ECO:0000256" key="4">
    <source>
        <dbReference type="ARBA" id="ARBA00022741"/>
    </source>
</evidence>
<sequence>MILSLSKQIPSASRKIKLQWFSVTTAPYSHGHEIKLTTPMPEVASFKGVTSYTDLYNYSITNSNHFWETHAKSRLKWFEPFHTTSECDMSVGKAKWFLGGKLNVSVNCVDRHAQTNPDKIALIWEKDELGQNEFVTYQQLLEMVCRLANSLVDSGVRKGDRVAIYMPVSPIAVAAMLACARIGAVHSVVFAGFSADALAQRIKDAGAETIITTDQAVRGGKVIELKNIVNAALVQCPSVKRVFLSHRLGKSYARTDKDIDLDEAMSKADKYCEPVSMDSEDLLFMLYTSGSTGKPKGIVHTQAGYLLYAMMTQKYVFDYRDGDIYACVADVGWITGHSYVVYGPLGNGATSVLFESVPTYPDPGRYWNMVERLRINQFYGAPTAIRLLLRYGDSYVKKYDLSTLRVLGSVGEPINHEAWEWYHNVVGNGKCDVVDTWWQTETGGIAITPRPSSLGDVIVPSAPMRPFFGIQPALVGEDGKELVGGDSDGACCLKTPWPGMARTIYGDHERFLDTYYRPYPGYYFSGDGARKIENEFFQITGRMDDVLNISGHRLGTAEIEDILDEHVDVAEAAVVGVPHHIKGEEAFAFVSLKEGVSKQKVNLVGELKSDVRQKVAAFAVPGQILISDALPKTRSGKIMRRILRKLAAGEVNDLGDTSTLADPTVVERLAAERLKMKDEQ</sequence>
<dbReference type="InterPro" id="IPR045851">
    <property type="entry name" value="AMP-bd_C_sf"/>
</dbReference>
<comment type="catalytic activity">
    <reaction evidence="7">
        <text>propanoate + ATP + CoA = propanoyl-CoA + AMP + diphosphate</text>
        <dbReference type="Rhea" id="RHEA:20373"/>
        <dbReference type="ChEBI" id="CHEBI:17272"/>
        <dbReference type="ChEBI" id="CHEBI:30616"/>
        <dbReference type="ChEBI" id="CHEBI:33019"/>
        <dbReference type="ChEBI" id="CHEBI:57287"/>
        <dbReference type="ChEBI" id="CHEBI:57392"/>
        <dbReference type="ChEBI" id="CHEBI:456215"/>
        <dbReference type="EC" id="6.2.1.17"/>
    </reaction>
    <physiologicalReaction direction="left-to-right" evidence="7">
        <dbReference type="Rhea" id="RHEA:20374"/>
    </physiologicalReaction>
</comment>
<dbReference type="PANTHER" id="PTHR24095">
    <property type="entry name" value="ACETYL-COENZYME A SYNTHETASE"/>
    <property type="match status" value="1"/>
</dbReference>
<proteinExistence type="inferred from homology"/>
<dbReference type="Gene3D" id="3.40.50.12780">
    <property type="entry name" value="N-terminal domain of ligase-like"/>
    <property type="match status" value="1"/>
</dbReference>
<dbReference type="CDD" id="cd05966">
    <property type="entry name" value="ACS"/>
    <property type="match status" value="1"/>
</dbReference>
<evidence type="ECO:0000256" key="7">
    <source>
        <dbReference type="ARBA" id="ARBA00049004"/>
    </source>
</evidence>
<dbReference type="NCBIfam" id="TIGR02188">
    <property type="entry name" value="Ac_CoA_lig_AcsA"/>
    <property type="match status" value="1"/>
</dbReference>
<keyword evidence="4 8" id="KW-0547">Nucleotide-binding</keyword>
<evidence type="ECO:0000259" key="9">
    <source>
        <dbReference type="Pfam" id="PF00501"/>
    </source>
</evidence>
<organism evidence="12 13">
    <name type="scientific">Clavelina lepadiformis</name>
    <name type="common">Light-bulb sea squirt</name>
    <name type="synonym">Ascidia lepadiformis</name>
    <dbReference type="NCBI Taxonomy" id="159417"/>
    <lineage>
        <taxon>Eukaryota</taxon>
        <taxon>Metazoa</taxon>
        <taxon>Chordata</taxon>
        <taxon>Tunicata</taxon>
        <taxon>Ascidiacea</taxon>
        <taxon>Aplousobranchia</taxon>
        <taxon>Clavelinidae</taxon>
        <taxon>Clavelina</taxon>
    </lineage>
</organism>
<evidence type="ECO:0000256" key="3">
    <source>
        <dbReference type="ARBA" id="ARBA00022598"/>
    </source>
</evidence>
<dbReference type="SUPFAM" id="SSF56801">
    <property type="entry name" value="Acetyl-CoA synthetase-like"/>
    <property type="match status" value="1"/>
</dbReference>
<evidence type="ECO:0000256" key="6">
    <source>
        <dbReference type="ARBA" id="ARBA00023098"/>
    </source>
</evidence>
<dbReference type="PANTHER" id="PTHR24095:SF14">
    <property type="entry name" value="ACETYL-COENZYME A SYNTHETASE 1"/>
    <property type="match status" value="1"/>
</dbReference>
<feature type="domain" description="Acetyl-coenzyme A synthetase N-terminal" evidence="11">
    <location>
        <begin position="52"/>
        <end position="108"/>
    </location>
</feature>
<dbReference type="EC" id="6.2.1.1" evidence="8"/>
<dbReference type="Gene3D" id="3.30.300.30">
    <property type="match status" value="1"/>
</dbReference>
<evidence type="ECO:0000256" key="1">
    <source>
        <dbReference type="ARBA" id="ARBA00001884"/>
    </source>
</evidence>
<evidence type="ECO:0000259" key="10">
    <source>
        <dbReference type="Pfam" id="PF13193"/>
    </source>
</evidence>
<comment type="similarity">
    <text evidence="2 8">Belongs to the ATP-dependent AMP-binding enzyme family.</text>
</comment>
<dbReference type="InterPro" id="IPR020845">
    <property type="entry name" value="AMP-binding_CS"/>
</dbReference>
<evidence type="ECO:0000256" key="2">
    <source>
        <dbReference type="ARBA" id="ARBA00006432"/>
    </source>
</evidence>
<dbReference type="Proteomes" id="UP001642483">
    <property type="component" value="Unassembled WGS sequence"/>
</dbReference>
<evidence type="ECO:0000259" key="11">
    <source>
        <dbReference type="Pfam" id="PF16177"/>
    </source>
</evidence>
<feature type="domain" description="AMP-binding enzyme C-terminal" evidence="10">
    <location>
        <begin position="558"/>
        <end position="637"/>
    </location>
</feature>
<dbReference type="PROSITE" id="PS00455">
    <property type="entry name" value="AMP_BINDING"/>
    <property type="match status" value="1"/>
</dbReference>
<keyword evidence="3 8" id="KW-0436">Ligase</keyword>
<dbReference type="Pfam" id="PF16177">
    <property type="entry name" value="ACAS_N"/>
    <property type="match status" value="1"/>
</dbReference>
<dbReference type="InterPro" id="IPR000873">
    <property type="entry name" value="AMP-dep_synth/lig_dom"/>
</dbReference>
<accession>A0ABP0GNJ9</accession>
<reference evidence="12 13" key="1">
    <citation type="submission" date="2024-02" db="EMBL/GenBank/DDBJ databases">
        <authorList>
            <person name="Daric V."/>
            <person name="Darras S."/>
        </authorList>
    </citation>
    <scope>NUCLEOTIDE SEQUENCE [LARGE SCALE GENOMIC DNA]</scope>
</reference>
<dbReference type="InterPro" id="IPR025110">
    <property type="entry name" value="AMP-bd_C"/>
</dbReference>
<keyword evidence="6" id="KW-0443">Lipid metabolism</keyword>
<evidence type="ECO:0000256" key="5">
    <source>
        <dbReference type="ARBA" id="ARBA00022840"/>
    </source>
</evidence>
<evidence type="ECO:0000256" key="8">
    <source>
        <dbReference type="RuleBase" id="RU361147"/>
    </source>
</evidence>
<dbReference type="EMBL" id="CAWYQH010000130">
    <property type="protein sequence ID" value="CAK8692613.1"/>
    <property type="molecule type" value="Genomic_DNA"/>
</dbReference>
<comment type="caution">
    <text evidence="12">The sequence shown here is derived from an EMBL/GenBank/DDBJ whole genome shotgun (WGS) entry which is preliminary data.</text>
</comment>
<dbReference type="NCBIfam" id="NF001208">
    <property type="entry name" value="PRK00174.1"/>
    <property type="match status" value="1"/>
</dbReference>
<keyword evidence="5 8" id="KW-0067">ATP-binding</keyword>
<protein>
    <recommendedName>
        <fullName evidence="8">Acetyl-coenzyme A synthetase</fullName>
        <ecNumber evidence="8">6.2.1.1</ecNumber>
    </recommendedName>
</protein>
<dbReference type="InterPro" id="IPR011904">
    <property type="entry name" value="Ac_CoA_lig"/>
</dbReference>